<keyword evidence="1" id="KW-1133">Transmembrane helix</keyword>
<feature type="transmembrane region" description="Helical" evidence="1">
    <location>
        <begin position="7"/>
        <end position="25"/>
    </location>
</feature>
<protein>
    <submittedName>
        <fullName evidence="2">Uncharacterized protein</fullName>
    </submittedName>
</protein>
<dbReference type="Proteomes" id="UP000806542">
    <property type="component" value="Unassembled WGS sequence"/>
</dbReference>
<feature type="transmembrane region" description="Helical" evidence="1">
    <location>
        <begin position="31"/>
        <end position="50"/>
    </location>
</feature>
<dbReference type="AlphaFoldDB" id="A0A9D5M751"/>
<accession>A0A9D5M751</accession>
<gene>
    <name evidence="2" type="ORF">INF28_09920</name>
</gene>
<evidence type="ECO:0000313" key="2">
    <source>
        <dbReference type="EMBL" id="MBE5040774.1"/>
    </source>
</evidence>
<organism evidence="2 3">
    <name type="scientific">Ructibacterium gallinarum</name>
    <dbReference type="NCBI Taxonomy" id="2779355"/>
    <lineage>
        <taxon>Bacteria</taxon>
        <taxon>Bacillati</taxon>
        <taxon>Bacillota</taxon>
        <taxon>Clostridia</taxon>
        <taxon>Eubacteriales</taxon>
        <taxon>Oscillospiraceae</taxon>
        <taxon>Ructibacterium</taxon>
    </lineage>
</organism>
<dbReference type="EMBL" id="JADCKB010000022">
    <property type="protein sequence ID" value="MBE5040774.1"/>
    <property type="molecule type" value="Genomic_DNA"/>
</dbReference>
<keyword evidence="1" id="KW-0472">Membrane</keyword>
<keyword evidence="3" id="KW-1185">Reference proteome</keyword>
<evidence type="ECO:0000256" key="1">
    <source>
        <dbReference type="SAM" id="Phobius"/>
    </source>
</evidence>
<evidence type="ECO:0000313" key="3">
    <source>
        <dbReference type="Proteomes" id="UP000806542"/>
    </source>
</evidence>
<reference evidence="2" key="1">
    <citation type="submission" date="2020-10" db="EMBL/GenBank/DDBJ databases">
        <title>ChiBAC.</title>
        <authorList>
            <person name="Zenner C."/>
            <person name="Hitch T.C.A."/>
            <person name="Clavel T."/>
        </authorList>
    </citation>
    <scope>NUCLEOTIDE SEQUENCE</scope>
    <source>
        <strain evidence="2">DSM 107454</strain>
    </source>
</reference>
<keyword evidence="1" id="KW-0812">Transmembrane</keyword>
<sequence>MRNYLRKTGIAAVIMIAVTAIAFLPKQTAQWTVLIAVLACCLWNGVRFGLDHKGFLKRRRFSAKVKEAAKSDTDKTQNYLTIATRQLAHRITDKLHSAYPDSTWQWVEKPGMQLFEEGGHIRIATAQTKEFHEADVRLDTIGRIGIQMLKANPIEEIIASQSEKAETDFTVDPSVWYEQRGRKLLFDVITDLNAQGTKSVRIDENGCVTLADSREVAKLEAFPTKNLWKKLTELLEGDQLKAVEAEDSIELSW</sequence>
<dbReference type="RefSeq" id="WP_226393328.1">
    <property type="nucleotide sequence ID" value="NZ_JADCKB010000022.1"/>
</dbReference>
<name>A0A9D5M751_9FIRM</name>
<proteinExistence type="predicted"/>
<comment type="caution">
    <text evidence="2">The sequence shown here is derived from an EMBL/GenBank/DDBJ whole genome shotgun (WGS) entry which is preliminary data.</text>
</comment>